<dbReference type="Pfam" id="PF11807">
    <property type="entry name" value="UstYa"/>
    <property type="match status" value="1"/>
</dbReference>
<comment type="similarity">
    <text evidence="1">Belongs to the ustYa family.</text>
</comment>
<dbReference type="Proteomes" id="UP001305414">
    <property type="component" value="Unassembled WGS sequence"/>
</dbReference>
<evidence type="ECO:0000256" key="3">
    <source>
        <dbReference type="SAM" id="Phobius"/>
    </source>
</evidence>
<evidence type="ECO:0000256" key="2">
    <source>
        <dbReference type="SAM" id="MobiDB-lite"/>
    </source>
</evidence>
<name>A0AAN7UZC2_9PEZI</name>
<feature type="transmembrane region" description="Helical" evidence="3">
    <location>
        <begin position="96"/>
        <end position="117"/>
    </location>
</feature>
<keyword evidence="3" id="KW-1133">Transmembrane helix</keyword>
<dbReference type="InterPro" id="IPR021765">
    <property type="entry name" value="UstYa-like"/>
</dbReference>
<reference evidence="4 5" key="1">
    <citation type="submission" date="2023-10" db="EMBL/GenBank/DDBJ databases">
        <title>Draft genome sequence of Xylaria bambusicola isolate GMP-LS, the root and basal stem rot pathogen of sugarcane in Indonesia.</title>
        <authorList>
            <person name="Selvaraj P."/>
            <person name="Muralishankar V."/>
            <person name="Muruganantham S."/>
            <person name="Sp S."/>
            <person name="Haryani S."/>
            <person name="Lau K.J.X."/>
            <person name="Naqvi N.I."/>
        </authorList>
    </citation>
    <scope>NUCLEOTIDE SEQUENCE [LARGE SCALE GENOMIC DNA]</scope>
    <source>
        <strain evidence="4">GMP-LS</strain>
    </source>
</reference>
<feature type="region of interest" description="Disordered" evidence="2">
    <location>
        <begin position="35"/>
        <end position="64"/>
    </location>
</feature>
<evidence type="ECO:0000313" key="4">
    <source>
        <dbReference type="EMBL" id="KAK5635671.1"/>
    </source>
</evidence>
<dbReference type="AlphaFoldDB" id="A0AAN7UZC2"/>
<sequence>MRVMRYCSSIPLPELPAMAEFEQLNLGDMNNSYFSDPDGSPAASSTRLLEESLPSKHPAQSESKSWLSPFAESWVKGSQQPKHSPRRRTLLSRTTLYSILVVSILWPASIFVALGQFRRSCLASGRSYETGFDTDLEPAWHAIRLHKVKFTGDLKIDKNGTVYRDIVGTQYVGIPTPEMDDAWVDIIRGGGVDLVGEEAKSVAGKTYQKPGGWYLSGTHVFHQLHCLVTDLKRVRSSPTLFLTCFY</sequence>
<dbReference type="EMBL" id="JAWHQM010000056">
    <property type="protein sequence ID" value="KAK5635671.1"/>
    <property type="molecule type" value="Genomic_DNA"/>
</dbReference>
<evidence type="ECO:0000313" key="5">
    <source>
        <dbReference type="Proteomes" id="UP001305414"/>
    </source>
</evidence>
<accession>A0AAN7UZC2</accession>
<dbReference type="GO" id="GO:0043386">
    <property type="term" value="P:mycotoxin biosynthetic process"/>
    <property type="evidence" value="ECO:0007669"/>
    <property type="project" value="InterPro"/>
</dbReference>
<protein>
    <submittedName>
        <fullName evidence="4">Uncharacterized protein</fullName>
    </submittedName>
</protein>
<comment type="caution">
    <text evidence="4">The sequence shown here is derived from an EMBL/GenBank/DDBJ whole genome shotgun (WGS) entry which is preliminary data.</text>
</comment>
<gene>
    <name evidence="4" type="ORF">RRF57_011383</name>
</gene>
<keyword evidence="5" id="KW-1185">Reference proteome</keyword>
<keyword evidence="3" id="KW-0812">Transmembrane</keyword>
<keyword evidence="3" id="KW-0472">Membrane</keyword>
<proteinExistence type="inferred from homology"/>
<organism evidence="4 5">
    <name type="scientific">Xylaria bambusicola</name>
    <dbReference type="NCBI Taxonomy" id="326684"/>
    <lineage>
        <taxon>Eukaryota</taxon>
        <taxon>Fungi</taxon>
        <taxon>Dikarya</taxon>
        <taxon>Ascomycota</taxon>
        <taxon>Pezizomycotina</taxon>
        <taxon>Sordariomycetes</taxon>
        <taxon>Xylariomycetidae</taxon>
        <taxon>Xylariales</taxon>
        <taxon>Xylariaceae</taxon>
        <taxon>Xylaria</taxon>
    </lineage>
</organism>
<evidence type="ECO:0000256" key="1">
    <source>
        <dbReference type="ARBA" id="ARBA00035112"/>
    </source>
</evidence>